<dbReference type="KEGG" id="pte:PTT_20160"/>
<organism evidence="2">
    <name type="scientific">Pyrenophora teres f. teres (strain 0-1)</name>
    <name type="common">Barley net blotch fungus</name>
    <name type="synonym">Drechslera teres f. teres</name>
    <dbReference type="NCBI Taxonomy" id="861557"/>
    <lineage>
        <taxon>Eukaryota</taxon>
        <taxon>Fungi</taxon>
        <taxon>Dikarya</taxon>
        <taxon>Ascomycota</taxon>
        <taxon>Pezizomycotina</taxon>
        <taxon>Dothideomycetes</taxon>
        <taxon>Pleosporomycetidae</taxon>
        <taxon>Pleosporales</taxon>
        <taxon>Pleosporineae</taxon>
        <taxon>Pleosporaceae</taxon>
        <taxon>Pyrenophora</taxon>
    </lineage>
</organism>
<dbReference type="AlphaFoldDB" id="E3SAG3"/>
<dbReference type="Proteomes" id="UP000001067">
    <property type="component" value="Unassembled WGS sequence"/>
</dbReference>
<protein>
    <submittedName>
        <fullName evidence="1">Uncharacterized protein</fullName>
    </submittedName>
</protein>
<sequence>VPTERHETWNVISKPTIEINTQESVLGLDNLTLVESDLEEEEPTSEYDILEDVSKDLEATEIDQTKFGKMATFEEINRLSTPYAQEEEFYKLAG</sequence>
<feature type="non-terminal residue" evidence="1">
    <location>
        <position position="1"/>
    </location>
</feature>
<evidence type="ECO:0000313" key="1">
    <source>
        <dbReference type="EMBL" id="EFQ85036.1"/>
    </source>
</evidence>
<accession>E3SAG3</accession>
<dbReference type="OrthoDB" id="3695534at2759"/>
<name>E3SAG3_PYRTT</name>
<keyword evidence="2" id="KW-1185">Reference proteome</keyword>
<gene>
    <name evidence="1" type="ORF">PTT_20160</name>
</gene>
<evidence type="ECO:0000313" key="2">
    <source>
        <dbReference type="Proteomes" id="UP000001067"/>
    </source>
</evidence>
<reference evidence="1 2" key="1">
    <citation type="journal article" date="2010" name="Genome Biol.">
        <title>A first genome assembly of the barley fungal pathogen Pyrenophora teres f. teres.</title>
        <authorList>
            <person name="Ellwood S.R."/>
            <person name="Liu Z."/>
            <person name="Syme R.A."/>
            <person name="Lai Z."/>
            <person name="Hane J.K."/>
            <person name="Keiper F."/>
            <person name="Moffat C.S."/>
            <person name="Oliver R.P."/>
            <person name="Friesen T.L."/>
        </authorList>
    </citation>
    <scope>NUCLEOTIDE SEQUENCE [LARGE SCALE GENOMIC DNA]</scope>
    <source>
        <strain evidence="1 2">0-1</strain>
    </source>
</reference>
<dbReference type="HOGENOM" id="CLU_2392026_0_0_1"/>
<dbReference type="EMBL" id="GL538119">
    <property type="protein sequence ID" value="EFQ85036.1"/>
    <property type="molecule type" value="Genomic_DNA"/>
</dbReference>
<proteinExistence type="predicted"/>